<comment type="caution">
    <text evidence="1">The sequence shown here is derived from an EMBL/GenBank/DDBJ whole genome shotgun (WGS) entry which is preliminary data.</text>
</comment>
<reference evidence="1 2" key="1">
    <citation type="journal article" date="2024" name="G3 (Bethesda)">
        <title>Genome assembly of Hibiscus sabdariffa L. provides insights into metabolisms of medicinal natural products.</title>
        <authorList>
            <person name="Kim T."/>
        </authorList>
    </citation>
    <scope>NUCLEOTIDE SEQUENCE [LARGE SCALE GENOMIC DNA]</scope>
    <source>
        <strain evidence="1">TK-2024</strain>
        <tissue evidence="1">Old leaves</tissue>
    </source>
</reference>
<accession>A0ABR2CAK9</accession>
<evidence type="ECO:0000313" key="1">
    <source>
        <dbReference type="EMBL" id="KAK8516457.1"/>
    </source>
</evidence>
<name>A0ABR2CAK9_9ROSI</name>
<organism evidence="1 2">
    <name type="scientific">Hibiscus sabdariffa</name>
    <name type="common">roselle</name>
    <dbReference type="NCBI Taxonomy" id="183260"/>
    <lineage>
        <taxon>Eukaryota</taxon>
        <taxon>Viridiplantae</taxon>
        <taxon>Streptophyta</taxon>
        <taxon>Embryophyta</taxon>
        <taxon>Tracheophyta</taxon>
        <taxon>Spermatophyta</taxon>
        <taxon>Magnoliopsida</taxon>
        <taxon>eudicotyledons</taxon>
        <taxon>Gunneridae</taxon>
        <taxon>Pentapetalae</taxon>
        <taxon>rosids</taxon>
        <taxon>malvids</taxon>
        <taxon>Malvales</taxon>
        <taxon>Malvaceae</taxon>
        <taxon>Malvoideae</taxon>
        <taxon>Hibiscus</taxon>
    </lineage>
</organism>
<protein>
    <submittedName>
        <fullName evidence="1">Uncharacterized protein</fullName>
    </submittedName>
</protein>
<sequence>MLLTMAHQTDARRWQCRSFDGGTKLAPRVPVESSLRFEERDGKNEEKKGFTLLAKIGPGNPLHYPDSDPGRTLFDPMRGFRLICEHDSKPRPCGPSGSIPGW</sequence>
<gene>
    <name evidence="1" type="ORF">V6N12_038698</name>
</gene>
<evidence type="ECO:0000313" key="2">
    <source>
        <dbReference type="Proteomes" id="UP001472677"/>
    </source>
</evidence>
<dbReference type="Proteomes" id="UP001472677">
    <property type="component" value="Unassembled WGS sequence"/>
</dbReference>
<keyword evidence="2" id="KW-1185">Reference proteome</keyword>
<dbReference type="EMBL" id="JBBPBM010000058">
    <property type="protein sequence ID" value="KAK8516457.1"/>
    <property type="molecule type" value="Genomic_DNA"/>
</dbReference>
<proteinExistence type="predicted"/>